<proteinExistence type="predicted"/>
<comment type="caution">
    <text evidence="2">The sequence shown here is derived from an EMBL/GenBank/DDBJ whole genome shotgun (WGS) entry which is preliminary data.</text>
</comment>
<name>A0A5J5IZ54_9MICO</name>
<protein>
    <recommendedName>
        <fullName evidence="4">DUF4333 domain-containing protein</fullName>
    </recommendedName>
</protein>
<accession>A0A5J5IZ54</accession>
<feature type="signal peptide" evidence="1">
    <location>
        <begin position="1"/>
        <end position="25"/>
    </location>
</feature>
<evidence type="ECO:0000313" key="3">
    <source>
        <dbReference type="Proteomes" id="UP000325827"/>
    </source>
</evidence>
<dbReference type="PROSITE" id="PS51257">
    <property type="entry name" value="PROKAR_LIPOPROTEIN"/>
    <property type="match status" value="1"/>
</dbReference>
<dbReference type="Proteomes" id="UP000325827">
    <property type="component" value="Unassembled WGS sequence"/>
</dbReference>
<evidence type="ECO:0008006" key="4">
    <source>
        <dbReference type="Google" id="ProtNLM"/>
    </source>
</evidence>
<dbReference type="RefSeq" id="WP_150448641.1">
    <property type="nucleotide sequence ID" value="NZ_VYSA01000002.1"/>
</dbReference>
<keyword evidence="1" id="KW-0732">Signal</keyword>
<sequence>MTRRRLAAALLAVAAVILSGCSQVAAIAPVGGSRLAEVRYAALDVLTSADVEILTAPICTQGADETVTCGGTTVDGQAIRAVSTGASPDDVTVTVGSDTLYDGSVQDVLEKAMQR</sequence>
<dbReference type="EMBL" id="VYSA01000002">
    <property type="protein sequence ID" value="KAA9107606.1"/>
    <property type="molecule type" value="Genomic_DNA"/>
</dbReference>
<evidence type="ECO:0000256" key="1">
    <source>
        <dbReference type="SAM" id="SignalP"/>
    </source>
</evidence>
<keyword evidence="3" id="KW-1185">Reference proteome</keyword>
<dbReference type="OrthoDB" id="4463796at2"/>
<dbReference type="AlphaFoldDB" id="A0A5J5IZ54"/>
<organism evidence="2 3">
    <name type="scientific">Microbacterium rhizomatis</name>
    <dbReference type="NCBI Taxonomy" id="1631477"/>
    <lineage>
        <taxon>Bacteria</taxon>
        <taxon>Bacillati</taxon>
        <taxon>Actinomycetota</taxon>
        <taxon>Actinomycetes</taxon>
        <taxon>Micrococcales</taxon>
        <taxon>Microbacteriaceae</taxon>
        <taxon>Microbacterium</taxon>
    </lineage>
</organism>
<evidence type="ECO:0000313" key="2">
    <source>
        <dbReference type="EMBL" id="KAA9107606.1"/>
    </source>
</evidence>
<gene>
    <name evidence="2" type="ORF">F6B43_09070</name>
</gene>
<reference evidence="3" key="1">
    <citation type="submission" date="2019-09" db="EMBL/GenBank/DDBJ databases">
        <title>Mumia zhuanghuii sp. nov. isolated from the intestinal contents of plateau pika (Ochotona curzoniae) in the Qinghai-Tibet plateau of China.</title>
        <authorList>
            <person name="Tian Z."/>
        </authorList>
    </citation>
    <scope>NUCLEOTIDE SEQUENCE [LARGE SCALE GENOMIC DNA]</scope>
    <source>
        <strain evidence="3">JCM 30598</strain>
    </source>
</reference>
<feature type="chain" id="PRO_5038340479" description="DUF4333 domain-containing protein" evidence="1">
    <location>
        <begin position="26"/>
        <end position="115"/>
    </location>
</feature>